<name>A0A173RLJ1_9FIRM</name>
<comment type="caution">
    <text evidence="1">The sequence shown here is derived from an EMBL/GenBank/DDBJ whole genome shotgun (WGS) entry which is preliminary data.</text>
</comment>
<dbReference type="GeneID" id="60059431"/>
<evidence type="ECO:0000313" key="2">
    <source>
        <dbReference type="Proteomes" id="UP000487649"/>
    </source>
</evidence>
<evidence type="ECO:0000313" key="1">
    <source>
        <dbReference type="EMBL" id="MTK21600.1"/>
    </source>
</evidence>
<protein>
    <submittedName>
        <fullName evidence="1">Uncharacterized protein</fullName>
    </submittedName>
</protein>
<proteinExistence type="predicted"/>
<reference evidence="1 2" key="1">
    <citation type="journal article" date="2019" name="Nat. Med.">
        <title>A library of human gut bacterial isolates paired with longitudinal multiomics data enables mechanistic microbiome research.</title>
        <authorList>
            <person name="Poyet M."/>
            <person name="Groussin M."/>
            <person name="Gibbons S.M."/>
            <person name="Avila-Pacheco J."/>
            <person name="Jiang X."/>
            <person name="Kearney S.M."/>
            <person name="Perrotta A.R."/>
            <person name="Berdy B."/>
            <person name="Zhao S."/>
            <person name="Lieberman T.D."/>
            <person name="Swanson P.K."/>
            <person name="Smith M."/>
            <person name="Roesemann S."/>
            <person name="Alexander J.E."/>
            <person name="Rich S.A."/>
            <person name="Livny J."/>
            <person name="Vlamakis H."/>
            <person name="Clish C."/>
            <person name="Bullock K."/>
            <person name="Deik A."/>
            <person name="Scott J."/>
            <person name="Pierce K.A."/>
            <person name="Xavier R.J."/>
            <person name="Alm E.J."/>
        </authorList>
    </citation>
    <scope>NUCLEOTIDE SEQUENCE [LARGE SCALE GENOMIC DNA]</scope>
    <source>
        <strain evidence="1 2">BIOML-A198</strain>
    </source>
</reference>
<dbReference type="OrthoDB" id="10018753at2"/>
<dbReference type="RefSeq" id="WP_006785651.1">
    <property type="nucleotide sequence ID" value="NZ_CABJBH010000003.1"/>
</dbReference>
<organism evidence="1 2">
    <name type="scientific">Turicibacter sanguinis</name>
    <dbReference type="NCBI Taxonomy" id="154288"/>
    <lineage>
        <taxon>Bacteria</taxon>
        <taxon>Bacillati</taxon>
        <taxon>Bacillota</taxon>
        <taxon>Erysipelotrichia</taxon>
        <taxon>Erysipelotrichales</taxon>
        <taxon>Turicibacteraceae</taxon>
        <taxon>Turicibacter</taxon>
    </lineage>
</organism>
<sequence>MNTNTRCSGCNPTPMTPAMPPMGPYETCCQVVEPTTVCPYQQHHYHRVDHIKPVVIRNIHHHHTQHNYVTAPSQTTEAYYYDEYLATPQPVATPIMQQPFLQQNQTQVVQQTIAPTQVVQQSFVPYPTQTTGTMSAGQGTVTSQNFPLM</sequence>
<dbReference type="EMBL" id="WMQE01000019">
    <property type="protein sequence ID" value="MTK21600.1"/>
    <property type="molecule type" value="Genomic_DNA"/>
</dbReference>
<gene>
    <name evidence="1" type="ORF">GMA92_09215</name>
</gene>
<dbReference type="Proteomes" id="UP000487649">
    <property type="component" value="Unassembled WGS sequence"/>
</dbReference>
<dbReference type="AlphaFoldDB" id="A0A173RLJ1"/>
<accession>A0A173RLJ1</accession>